<keyword evidence="2" id="KW-1185">Reference proteome</keyword>
<protein>
    <submittedName>
        <fullName evidence="1">Uncharacterized protein</fullName>
    </submittedName>
</protein>
<gene>
    <name evidence="1" type="ORF">GCM10009827_109540</name>
</gene>
<organism evidence="1 2">
    <name type="scientific">Dactylosporangium maewongense</name>
    <dbReference type="NCBI Taxonomy" id="634393"/>
    <lineage>
        <taxon>Bacteria</taxon>
        <taxon>Bacillati</taxon>
        <taxon>Actinomycetota</taxon>
        <taxon>Actinomycetes</taxon>
        <taxon>Micromonosporales</taxon>
        <taxon>Micromonosporaceae</taxon>
        <taxon>Dactylosporangium</taxon>
    </lineage>
</organism>
<accession>A0ABP4NXE4</accession>
<dbReference type="EMBL" id="BAAAQD010000043">
    <property type="protein sequence ID" value="GAA1569839.1"/>
    <property type="molecule type" value="Genomic_DNA"/>
</dbReference>
<sequence>MRLRHAQIGEQERHRLGRHRRAVVGVDGNYSGELEDPCRNVFTDIWDAYYGLPGALQTQ</sequence>
<evidence type="ECO:0000313" key="1">
    <source>
        <dbReference type="EMBL" id="GAA1569839.1"/>
    </source>
</evidence>
<evidence type="ECO:0000313" key="2">
    <source>
        <dbReference type="Proteomes" id="UP001501470"/>
    </source>
</evidence>
<proteinExistence type="predicted"/>
<dbReference type="Proteomes" id="UP001501470">
    <property type="component" value="Unassembled WGS sequence"/>
</dbReference>
<comment type="caution">
    <text evidence="1">The sequence shown here is derived from an EMBL/GenBank/DDBJ whole genome shotgun (WGS) entry which is preliminary data.</text>
</comment>
<name>A0ABP4NXE4_9ACTN</name>
<reference evidence="2" key="1">
    <citation type="journal article" date="2019" name="Int. J. Syst. Evol. Microbiol.">
        <title>The Global Catalogue of Microorganisms (GCM) 10K type strain sequencing project: providing services to taxonomists for standard genome sequencing and annotation.</title>
        <authorList>
            <consortium name="The Broad Institute Genomics Platform"/>
            <consortium name="The Broad Institute Genome Sequencing Center for Infectious Disease"/>
            <person name="Wu L."/>
            <person name="Ma J."/>
        </authorList>
    </citation>
    <scope>NUCLEOTIDE SEQUENCE [LARGE SCALE GENOMIC DNA]</scope>
    <source>
        <strain evidence="2">JCM 15933</strain>
    </source>
</reference>